<evidence type="ECO:0000256" key="1">
    <source>
        <dbReference type="ARBA" id="ARBA00001933"/>
    </source>
</evidence>
<dbReference type="Proteomes" id="UP000002743">
    <property type="component" value="Chromosome"/>
</dbReference>
<dbReference type="HOGENOM" id="CLU_017584_3_4_4"/>
<proteinExistence type="predicted"/>
<dbReference type="InterPro" id="IPR004839">
    <property type="entry name" value="Aminotransferase_I/II_large"/>
</dbReference>
<dbReference type="GO" id="GO:0048472">
    <property type="term" value="F:threonine-phosphate decarboxylase activity"/>
    <property type="evidence" value="ECO:0007669"/>
    <property type="project" value="UniProtKB-EC"/>
</dbReference>
<evidence type="ECO:0000256" key="9">
    <source>
        <dbReference type="ARBA" id="ARBA00048531"/>
    </source>
</evidence>
<comment type="catalytic activity">
    <reaction evidence="9">
        <text>O-phospho-L-threonine + H(+) = (R)-1-aminopropan-2-yl phosphate + CO2</text>
        <dbReference type="Rhea" id="RHEA:11492"/>
        <dbReference type="ChEBI" id="CHEBI:15378"/>
        <dbReference type="ChEBI" id="CHEBI:16526"/>
        <dbReference type="ChEBI" id="CHEBI:58563"/>
        <dbReference type="ChEBI" id="CHEBI:58675"/>
        <dbReference type="EC" id="4.1.1.81"/>
    </reaction>
</comment>
<reference evidence="11 12" key="2">
    <citation type="journal article" date="2011" name="J. Bacteriol.">
        <title>Genomes of three methylotrophs from a single niche uncover genetic and metabolic divergence of Methylophilaceae.</title>
        <authorList>
            <person name="Lapidus A."/>
            <person name="Clum A."/>
            <person name="Labutti K."/>
            <person name="Kaluzhnaya M.G."/>
            <person name="Lim S."/>
            <person name="Beck D.A."/>
            <person name="Glavina Del Rio T."/>
            <person name="Nolan M."/>
            <person name="Mavromatis K."/>
            <person name="Huntemann M."/>
            <person name="Lucas S."/>
            <person name="Lidstrom M.E."/>
            <person name="Ivanova N."/>
            <person name="Chistoserdova L."/>
        </authorList>
    </citation>
    <scope>NUCLEOTIDE SEQUENCE [LARGE SCALE GENOMIC DNA]</scope>
    <source>
        <strain evidence="11 12">SIP3-4</strain>
    </source>
</reference>
<evidence type="ECO:0000259" key="10">
    <source>
        <dbReference type="Pfam" id="PF00155"/>
    </source>
</evidence>
<dbReference type="InterPro" id="IPR005860">
    <property type="entry name" value="CobD"/>
</dbReference>
<dbReference type="InterPro" id="IPR015421">
    <property type="entry name" value="PyrdxlP-dep_Trfase_major"/>
</dbReference>
<evidence type="ECO:0000256" key="2">
    <source>
        <dbReference type="ARBA" id="ARBA00003444"/>
    </source>
</evidence>
<keyword evidence="5" id="KW-0169">Cobalamin biosynthesis</keyword>
<dbReference type="Pfam" id="PF00155">
    <property type="entry name" value="Aminotran_1_2"/>
    <property type="match status" value="1"/>
</dbReference>
<dbReference type="AlphaFoldDB" id="C6X8B9"/>
<keyword evidence="6" id="KW-0663">Pyridoxal phosphate</keyword>
<dbReference type="eggNOG" id="COG0079">
    <property type="taxonomic scope" value="Bacteria"/>
</dbReference>
<dbReference type="EMBL" id="CP001674">
    <property type="protein sequence ID" value="ACT49389.1"/>
    <property type="molecule type" value="Genomic_DNA"/>
</dbReference>
<evidence type="ECO:0000256" key="5">
    <source>
        <dbReference type="ARBA" id="ARBA00022573"/>
    </source>
</evidence>
<dbReference type="Gene3D" id="3.40.640.10">
    <property type="entry name" value="Type I PLP-dependent aspartate aminotransferase-like (Major domain)"/>
    <property type="match status" value="1"/>
</dbReference>
<comment type="cofactor">
    <cofactor evidence="1">
        <name>pyridoxal 5'-phosphate</name>
        <dbReference type="ChEBI" id="CHEBI:597326"/>
    </cofactor>
</comment>
<dbReference type="PANTHER" id="PTHR42885">
    <property type="entry name" value="HISTIDINOL-PHOSPHATE AMINOTRANSFERASE-RELATED"/>
    <property type="match status" value="1"/>
</dbReference>
<gene>
    <name evidence="11" type="ordered locus">Msip34_0140</name>
</gene>
<dbReference type="Gene3D" id="3.90.1150.10">
    <property type="entry name" value="Aspartate Aminotransferase, domain 1"/>
    <property type="match status" value="1"/>
</dbReference>
<dbReference type="InterPro" id="IPR004838">
    <property type="entry name" value="NHTrfase_class1_PyrdxlP-BS"/>
</dbReference>
<protein>
    <recommendedName>
        <fullName evidence="4">threonine-phosphate decarboxylase</fullName>
        <ecNumber evidence="4">4.1.1.81</ecNumber>
    </recommendedName>
    <alternativeName>
        <fullName evidence="8">L-threonine-O-3-phosphate decarboxylase</fullName>
    </alternativeName>
</protein>
<dbReference type="PROSITE" id="PS00105">
    <property type="entry name" value="AA_TRANSFER_CLASS_1"/>
    <property type="match status" value="1"/>
</dbReference>
<dbReference type="GO" id="GO:0030170">
    <property type="term" value="F:pyridoxal phosphate binding"/>
    <property type="evidence" value="ECO:0007669"/>
    <property type="project" value="InterPro"/>
</dbReference>
<comment type="function">
    <text evidence="2">Decarboxylates L-threonine-O-3-phosphate to yield (R)-1-amino-2-propanol O-2-phosphate, the precursor for the linkage between the nucleotide loop and the corrin ring in cobalamin.</text>
</comment>
<comment type="pathway">
    <text evidence="3">Cofactor biosynthesis; adenosylcobalamin biosynthesis.</text>
</comment>
<accession>C6X8B9</accession>
<dbReference type="NCBIfam" id="TIGR01140">
    <property type="entry name" value="L_thr_O3P_dcar"/>
    <property type="match status" value="1"/>
</dbReference>
<name>C6X8B9_METGS</name>
<keyword evidence="7" id="KW-0456">Lyase</keyword>
<organism evidence="11 12">
    <name type="scientific">Methylovorus glucosotrophus (strain SIP3-4)</name>
    <dbReference type="NCBI Taxonomy" id="582744"/>
    <lineage>
        <taxon>Bacteria</taxon>
        <taxon>Pseudomonadati</taxon>
        <taxon>Pseudomonadota</taxon>
        <taxon>Betaproteobacteria</taxon>
        <taxon>Nitrosomonadales</taxon>
        <taxon>Methylophilaceae</taxon>
        <taxon>Methylovorus</taxon>
    </lineage>
</organism>
<dbReference type="GO" id="GO:0009236">
    <property type="term" value="P:cobalamin biosynthetic process"/>
    <property type="evidence" value="ECO:0007669"/>
    <property type="project" value="UniProtKB-UniPathway"/>
</dbReference>
<sequence length="334" mass="37141">MLEHGGNLQQACIDYDRPLEAWLDLSTGISPYAFPIPPISPALWQRLPIENDALLDTARRYYQQEHLLAVAGSQAAIQALPHLRPRSRVWVLTPAYAEHAHAWRQHGHTVTERDHLPEMSELQNVDVLVVCNPNNPTGRLCPPAQLHAWQQALAPGGWLIVDEAFMDATPENSISAQAAKPGLIVLRSLGKFFGLAGARVGMVLAAPDLLDQLREWLGPWTLSGPARLIATAAMADHDWQHAQRHRLLQNMAKMQGLLNAARISPTGSTALFSYWQDPRAIDLHTHLARHGIWTRLFAQPSAIRLGLPPPERWDMLQRALSDWASKQSPCNNSA</sequence>
<evidence type="ECO:0000256" key="8">
    <source>
        <dbReference type="ARBA" id="ARBA00029996"/>
    </source>
</evidence>
<feature type="domain" description="Aminotransferase class I/classII large" evidence="10">
    <location>
        <begin position="61"/>
        <end position="296"/>
    </location>
</feature>
<dbReference type="InterPro" id="IPR015424">
    <property type="entry name" value="PyrdxlP-dep_Trfase"/>
</dbReference>
<reference evidence="12" key="1">
    <citation type="submission" date="2009-07" db="EMBL/GenBank/DDBJ databases">
        <title>Complete sequence of chromosome of Methylovorus sp. SIP3-4.</title>
        <authorList>
            <person name="Lucas S."/>
            <person name="Copeland A."/>
            <person name="Lapidus A."/>
            <person name="Glavina del Rio T."/>
            <person name="Tice H."/>
            <person name="Bruce D."/>
            <person name="Goodwin L."/>
            <person name="Pitluck S."/>
            <person name="Clum A."/>
            <person name="Larimer F."/>
            <person name="Land M."/>
            <person name="Hauser L."/>
            <person name="Kyrpides N."/>
            <person name="Mikhailova N."/>
            <person name="Kayluzhnaya M."/>
            <person name="Chistoserdova L."/>
        </authorList>
    </citation>
    <scope>NUCLEOTIDE SEQUENCE [LARGE SCALE GENOMIC DNA]</scope>
    <source>
        <strain evidence="12">SIP3-4</strain>
    </source>
</reference>
<dbReference type="PANTHER" id="PTHR42885:SF1">
    <property type="entry name" value="THREONINE-PHOSPHATE DECARBOXYLASE"/>
    <property type="match status" value="1"/>
</dbReference>
<evidence type="ECO:0000256" key="4">
    <source>
        <dbReference type="ARBA" id="ARBA00012285"/>
    </source>
</evidence>
<dbReference type="OrthoDB" id="9799304at2"/>
<dbReference type="InterPro" id="IPR015422">
    <property type="entry name" value="PyrdxlP-dep_Trfase_small"/>
</dbReference>
<evidence type="ECO:0000313" key="11">
    <source>
        <dbReference type="EMBL" id="ACT49389.1"/>
    </source>
</evidence>
<evidence type="ECO:0000256" key="3">
    <source>
        <dbReference type="ARBA" id="ARBA00004953"/>
    </source>
</evidence>
<dbReference type="CDD" id="cd00609">
    <property type="entry name" value="AAT_like"/>
    <property type="match status" value="1"/>
</dbReference>
<dbReference type="UniPathway" id="UPA00148"/>
<evidence type="ECO:0000256" key="7">
    <source>
        <dbReference type="ARBA" id="ARBA00023239"/>
    </source>
</evidence>
<dbReference type="STRING" id="582744.Msip34_0140"/>
<dbReference type="EC" id="4.1.1.81" evidence="4"/>
<dbReference type="KEGG" id="mei:Msip34_0140"/>
<dbReference type="SUPFAM" id="SSF53383">
    <property type="entry name" value="PLP-dependent transferases"/>
    <property type="match status" value="1"/>
</dbReference>
<dbReference type="RefSeq" id="WP_015829165.1">
    <property type="nucleotide sequence ID" value="NC_012969.1"/>
</dbReference>
<keyword evidence="12" id="KW-1185">Reference proteome</keyword>
<evidence type="ECO:0000256" key="6">
    <source>
        <dbReference type="ARBA" id="ARBA00022898"/>
    </source>
</evidence>
<evidence type="ECO:0000313" key="12">
    <source>
        <dbReference type="Proteomes" id="UP000002743"/>
    </source>
</evidence>